<comment type="pathway">
    <text evidence="1">Amino-acid biosynthesis; L-proline biosynthesis; L-glutamate 5-semialdehyde from L-glutamate: step 2/2.</text>
</comment>
<dbReference type="GO" id="GO:0050661">
    <property type="term" value="F:NADP binding"/>
    <property type="evidence" value="ECO:0007669"/>
    <property type="project" value="InterPro"/>
</dbReference>
<evidence type="ECO:0000256" key="4">
    <source>
        <dbReference type="ARBA" id="ARBA00022650"/>
    </source>
</evidence>
<dbReference type="SUPFAM" id="SSF53720">
    <property type="entry name" value="ALDH-like"/>
    <property type="match status" value="1"/>
</dbReference>
<evidence type="ECO:0000256" key="5">
    <source>
        <dbReference type="ARBA" id="ARBA00022857"/>
    </source>
</evidence>
<comment type="catalytic activity">
    <reaction evidence="7">
        <text>L-glutamate 5-semialdehyde + phosphate + NADP(+) = L-glutamyl 5-phosphate + NADPH + H(+)</text>
        <dbReference type="Rhea" id="RHEA:19541"/>
        <dbReference type="ChEBI" id="CHEBI:15378"/>
        <dbReference type="ChEBI" id="CHEBI:43474"/>
        <dbReference type="ChEBI" id="CHEBI:57783"/>
        <dbReference type="ChEBI" id="CHEBI:58066"/>
        <dbReference type="ChEBI" id="CHEBI:58274"/>
        <dbReference type="ChEBI" id="CHEBI:58349"/>
        <dbReference type="EC" id="1.2.1.41"/>
    </reaction>
</comment>
<dbReference type="GeneID" id="28850256"/>
<dbReference type="GO" id="GO:0004350">
    <property type="term" value="F:glutamate-5-semialdehyde dehydrogenase activity"/>
    <property type="evidence" value="ECO:0007669"/>
    <property type="project" value="UniProtKB-EC"/>
</dbReference>
<dbReference type="OrthoDB" id="1934954at2759"/>
<dbReference type="InterPro" id="IPR000965">
    <property type="entry name" value="GPR_dom"/>
</dbReference>
<comment type="function">
    <text evidence="8">Catalyzes the NADPH dependent reduction of L-gamma-glutamyl 5-phosphate into L-glutamate 5-semialdehyde and phosphate. The product spontaneously undergoes cyclization to form 1-pyrroline-5-carboxylate.</text>
</comment>
<dbReference type="InterPro" id="IPR016162">
    <property type="entry name" value="Ald_DH_N"/>
</dbReference>
<gene>
    <name evidence="13" type="ORF">VFPPC_07398</name>
</gene>
<evidence type="ECO:0000256" key="6">
    <source>
        <dbReference type="ARBA" id="ARBA00023002"/>
    </source>
</evidence>
<dbReference type="RefSeq" id="XP_018139590.1">
    <property type="nucleotide sequence ID" value="XM_018286262.1"/>
</dbReference>
<evidence type="ECO:0000256" key="2">
    <source>
        <dbReference type="ARBA" id="ARBA00013002"/>
    </source>
</evidence>
<dbReference type="UniPathway" id="UPA00098">
    <property type="reaction ID" value="UER00360"/>
</dbReference>
<evidence type="ECO:0000256" key="3">
    <source>
        <dbReference type="ARBA" id="ARBA00022605"/>
    </source>
</evidence>
<name>A0A179F8X4_METCM</name>
<evidence type="ECO:0000259" key="12">
    <source>
        <dbReference type="Pfam" id="PF00171"/>
    </source>
</evidence>
<dbReference type="NCBIfam" id="NF001221">
    <property type="entry name" value="PRK00197.1"/>
    <property type="match status" value="1"/>
</dbReference>
<evidence type="ECO:0000256" key="8">
    <source>
        <dbReference type="ARBA" id="ARBA00059423"/>
    </source>
</evidence>
<dbReference type="InterPro" id="IPR012134">
    <property type="entry name" value="Glu-5-SA_DH"/>
</dbReference>
<keyword evidence="3" id="KW-0028">Amino-acid biosynthesis</keyword>
<dbReference type="InterPro" id="IPR020593">
    <property type="entry name" value="G-glutamylP_reductase_CS"/>
</dbReference>
<dbReference type="InterPro" id="IPR016163">
    <property type="entry name" value="Ald_DH_C"/>
</dbReference>
<dbReference type="Gene3D" id="3.40.309.10">
    <property type="entry name" value="Aldehyde Dehydrogenase, Chain A, domain 2"/>
    <property type="match status" value="1"/>
</dbReference>
<dbReference type="Pfam" id="PF00171">
    <property type="entry name" value="Aldedh"/>
    <property type="match status" value="2"/>
</dbReference>
<dbReference type="HAMAP" id="MF_00412">
    <property type="entry name" value="ProA"/>
    <property type="match status" value="1"/>
</dbReference>
<dbReference type="PANTHER" id="PTHR11063:SF8">
    <property type="entry name" value="DELTA-1-PYRROLINE-5-CARBOXYLATE SYNTHASE"/>
    <property type="match status" value="1"/>
</dbReference>
<dbReference type="EMBL" id="LSBJ02000007">
    <property type="protein sequence ID" value="OAQ61886.1"/>
    <property type="molecule type" value="Genomic_DNA"/>
</dbReference>
<dbReference type="STRING" id="1380566.A0A179F8X4"/>
<dbReference type="Gene3D" id="3.40.605.10">
    <property type="entry name" value="Aldehyde Dehydrogenase, Chain A, domain 1"/>
    <property type="match status" value="1"/>
</dbReference>
<dbReference type="Proteomes" id="UP000078397">
    <property type="component" value="Unassembled WGS sequence"/>
</dbReference>
<evidence type="ECO:0000256" key="9">
    <source>
        <dbReference type="ARBA" id="ARBA00060997"/>
    </source>
</evidence>
<comment type="similarity">
    <text evidence="9">Belongs to the gamma-glutamyl phosphate reductase family.</text>
</comment>
<dbReference type="NCBIfam" id="TIGR00407">
    <property type="entry name" value="proA"/>
    <property type="match status" value="1"/>
</dbReference>
<organism evidence="13 14">
    <name type="scientific">Pochonia chlamydosporia 170</name>
    <dbReference type="NCBI Taxonomy" id="1380566"/>
    <lineage>
        <taxon>Eukaryota</taxon>
        <taxon>Fungi</taxon>
        <taxon>Dikarya</taxon>
        <taxon>Ascomycota</taxon>
        <taxon>Pezizomycotina</taxon>
        <taxon>Sordariomycetes</taxon>
        <taxon>Hypocreomycetidae</taxon>
        <taxon>Hypocreales</taxon>
        <taxon>Clavicipitaceae</taxon>
        <taxon>Pochonia</taxon>
    </lineage>
</organism>
<dbReference type="KEGG" id="pchm:VFPPC_07398"/>
<evidence type="ECO:0000313" key="14">
    <source>
        <dbReference type="Proteomes" id="UP000078397"/>
    </source>
</evidence>
<dbReference type="PANTHER" id="PTHR11063">
    <property type="entry name" value="GLUTAMATE SEMIALDEHYDE DEHYDROGENASE"/>
    <property type="match status" value="1"/>
</dbReference>
<feature type="domain" description="Aldehyde dehydrogenase" evidence="12">
    <location>
        <begin position="328"/>
        <end position="386"/>
    </location>
</feature>
<dbReference type="PROSITE" id="PS01223">
    <property type="entry name" value="PROA"/>
    <property type="match status" value="1"/>
</dbReference>
<dbReference type="EC" id="1.2.1.41" evidence="2"/>
<evidence type="ECO:0000256" key="11">
    <source>
        <dbReference type="ARBA" id="ARBA00077451"/>
    </source>
</evidence>
<sequence>MSLTNATPEAAAKEAKNASFALASLPASARNAALEAIHAALSSAKDDILAANARDLELAKKAAADGSLSEALVSRLDLGKKGKWEDMLKGILDVRDLEDPVGKIQLRTKLDDDFILERVSCPIGVILIIFEARPEVIANIASLAVKSGNAAILKGGKESTESFVAISKVISSALEKTEVPNGAIQLVTTRDAIAQLLAQDRYIDLVIPRGSNELVRYIKESTKIPVLGHADGLCSIYLTAKADPEKAITAIVDAKTSYPAGCNSLETLLVQDTALNSSFPGVAAALTAKGVSLRCDPASKAALASLTDANIQDATEADFNTEFLTLTLAVKTVSNVDQAIEHINTHGSHHTDSILTSDAAEAEKFMNQIDSAGVYWNASTRVADGMRYGFGTEVGISTNKIHARGPVGLEGLTIYKYKIRGDYQATATYGDGEGKRPWKHEKLSIE</sequence>
<comment type="caution">
    <text evidence="13">The sequence shown here is derived from an EMBL/GenBank/DDBJ whole genome shotgun (WGS) entry which is preliminary data.</text>
</comment>
<dbReference type="InterPro" id="IPR015590">
    <property type="entry name" value="Aldehyde_DH_dom"/>
</dbReference>
<keyword evidence="5" id="KW-0521">NADP</keyword>
<dbReference type="FunFam" id="3.40.309.10:FF:000006">
    <property type="entry name" value="Gamma-glutamyl phosphate reductase"/>
    <property type="match status" value="1"/>
</dbReference>
<evidence type="ECO:0000256" key="7">
    <source>
        <dbReference type="ARBA" id="ARBA00049024"/>
    </source>
</evidence>
<keyword evidence="14" id="KW-1185">Reference proteome</keyword>
<reference evidence="13 14" key="1">
    <citation type="journal article" date="2016" name="PLoS Pathog.">
        <title>Biosynthesis of antibiotic leucinostatins in bio-control fungus Purpureocillium lilacinum and their inhibition on phytophthora revealed by genome mining.</title>
        <authorList>
            <person name="Wang G."/>
            <person name="Liu Z."/>
            <person name="Lin R."/>
            <person name="Li E."/>
            <person name="Mao Z."/>
            <person name="Ling J."/>
            <person name="Yang Y."/>
            <person name="Yin W.B."/>
            <person name="Xie B."/>
        </authorList>
    </citation>
    <scope>NUCLEOTIDE SEQUENCE [LARGE SCALE GENOMIC DNA]</scope>
    <source>
        <strain evidence="13">170</strain>
    </source>
</reference>
<protein>
    <recommendedName>
        <fullName evidence="2">glutamate-5-semialdehyde dehydrogenase</fullName>
        <ecNumber evidence="2">1.2.1.41</ecNumber>
    </recommendedName>
    <alternativeName>
        <fullName evidence="11">Glutamate-5-semialdehyde dehydrogenase</fullName>
    </alternativeName>
    <alternativeName>
        <fullName evidence="10">Glutamyl-gamma-semialdehyde dehydrogenase</fullName>
    </alternativeName>
</protein>
<proteinExistence type="inferred from homology"/>
<keyword evidence="6" id="KW-0560">Oxidoreductase</keyword>
<keyword evidence="4" id="KW-0641">Proline biosynthesis</keyword>
<dbReference type="PIRSF" id="PIRSF000151">
    <property type="entry name" value="GPR"/>
    <property type="match status" value="1"/>
</dbReference>
<evidence type="ECO:0000256" key="10">
    <source>
        <dbReference type="ARBA" id="ARBA00075718"/>
    </source>
</evidence>
<evidence type="ECO:0000313" key="13">
    <source>
        <dbReference type="EMBL" id="OAQ61886.1"/>
    </source>
</evidence>
<feature type="domain" description="Aldehyde dehydrogenase" evidence="12">
    <location>
        <begin position="5"/>
        <end position="285"/>
    </location>
</feature>
<accession>A0A179F8X4</accession>
<dbReference type="GO" id="GO:0055129">
    <property type="term" value="P:L-proline biosynthetic process"/>
    <property type="evidence" value="ECO:0007669"/>
    <property type="project" value="UniProtKB-UniPathway"/>
</dbReference>
<dbReference type="AlphaFoldDB" id="A0A179F8X4"/>
<dbReference type="InterPro" id="IPR016161">
    <property type="entry name" value="Ald_DH/histidinol_DH"/>
</dbReference>
<dbReference type="CDD" id="cd07079">
    <property type="entry name" value="ALDH_F18-19_ProA-GPR"/>
    <property type="match status" value="1"/>
</dbReference>
<evidence type="ECO:0000256" key="1">
    <source>
        <dbReference type="ARBA" id="ARBA00004985"/>
    </source>
</evidence>